<dbReference type="AlphaFoldDB" id="A0A976FJP5"/>
<dbReference type="GeneID" id="94348135"/>
<dbReference type="EMBL" id="SHOA02000013">
    <property type="protein sequence ID" value="TDH68032.1"/>
    <property type="molecule type" value="Genomic_DNA"/>
</dbReference>
<feature type="chain" id="PRO_5037078846" description="Secreted protein" evidence="1">
    <location>
        <begin position="20"/>
        <end position="70"/>
    </location>
</feature>
<evidence type="ECO:0000313" key="2">
    <source>
        <dbReference type="EMBL" id="TDH68032.1"/>
    </source>
</evidence>
<evidence type="ECO:0000313" key="3">
    <source>
        <dbReference type="Proteomes" id="UP000294530"/>
    </source>
</evidence>
<accession>A0A976FJP5</accession>
<evidence type="ECO:0000256" key="1">
    <source>
        <dbReference type="SAM" id="SignalP"/>
    </source>
</evidence>
<comment type="caution">
    <text evidence="2">The sequence shown here is derived from an EMBL/GenBank/DDBJ whole genome shotgun (WGS) entry which is preliminary data.</text>
</comment>
<dbReference type="KEGG" id="blac:94348135"/>
<organism evidence="2 3">
    <name type="scientific">Bremia lactucae</name>
    <name type="common">Lettuce downy mildew</name>
    <dbReference type="NCBI Taxonomy" id="4779"/>
    <lineage>
        <taxon>Eukaryota</taxon>
        <taxon>Sar</taxon>
        <taxon>Stramenopiles</taxon>
        <taxon>Oomycota</taxon>
        <taxon>Peronosporomycetes</taxon>
        <taxon>Peronosporales</taxon>
        <taxon>Peronosporaceae</taxon>
        <taxon>Bremia</taxon>
    </lineage>
</organism>
<sequence>MCGHAQLRMLMTLTSSVTALTVSVSATAWSQTFLPGLKYARTAKCAILEVIEKFAMESDPQRQRAAQASW</sequence>
<dbReference type="Proteomes" id="UP000294530">
    <property type="component" value="Unassembled WGS sequence"/>
</dbReference>
<name>A0A976FJP5_BRELC</name>
<proteinExistence type="predicted"/>
<evidence type="ECO:0008006" key="4">
    <source>
        <dbReference type="Google" id="ProtNLM"/>
    </source>
</evidence>
<keyword evidence="1" id="KW-0732">Signal</keyword>
<keyword evidence="3" id="KW-1185">Reference proteome</keyword>
<reference evidence="2 3" key="1">
    <citation type="journal article" date="2021" name="Genome Biol.">
        <title>AFLAP: assembly-free linkage analysis pipeline using k-mers from genome sequencing data.</title>
        <authorList>
            <person name="Fletcher K."/>
            <person name="Zhang L."/>
            <person name="Gil J."/>
            <person name="Han R."/>
            <person name="Cavanaugh K."/>
            <person name="Michelmore R."/>
        </authorList>
    </citation>
    <scope>NUCLEOTIDE SEQUENCE [LARGE SCALE GENOMIC DNA]</scope>
    <source>
        <strain evidence="2 3">SF5</strain>
    </source>
</reference>
<dbReference type="RefSeq" id="XP_067817531.1">
    <property type="nucleotide sequence ID" value="XM_067962464.1"/>
</dbReference>
<protein>
    <recommendedName>
        <fullName evidence="4">Secreted protein</fullName>
    </recommendedName>
</protein>
<feature type="signal peptide" evidence="1">
    <location>
        <begin position="1"/>
        <end position="19"/>
    </location>
</feature>
<gene>
    <name evidence="2" type="ORF">CCR75_004378</name>
</gene>